<dbReference type="Proteomes" id="UP000481153">
    <property type="component" value="Unassembled WGS sequence"/>
</dbReference>
<feature type="compositionally biased region" description="Low complexity" evidence="1">
    <location>
        <begin position="115"/>
        <end position="128"/>
    </location>
</feature>
<keyword evidence="3" id="KW-1185">Reference proteome</keyword>
<feature type="compositionally biased region" description="Polar residues" evidence="1">
    <location>
        <begin position="193"/>
        <end position="208"/>
    </location>
</feature>
<organism evidence="2 3">
    <name type="scientific">Aphanomyces euteiches</name>
    <dbReference type="NCBI Taxonomy" id="100861"/>
    <lineage>
        <taxon>Eukaryota</taxon>
        <taxon>Sar</taxon>
        <taxon>Stramenopiles</taxon>
        <taxon>Oomycota</taxon>
        <taxon>Saprolegniomycetes</taxon>
        <taxon>Saprolegniales</taxon>
        <taxon>Verrucalvaceae</taxon>
        <taxon>Aphanomyces</taxon>
    </lineage>
</organism>
<proteinExistence type="predicted"/>
<feature type="region of interest" description="Disordered" evidence="1">
    <location>
        <begin position="185"/>
        <end position="208"/>
    </location>
</feature>
<evidence type="ECO:0000313" key="2">
    <source>
        <dbReference type="EMBL" id="KAF0732283.1"/>
    </source>
</evidence>
<accession>A0A6G0WXQ3</accession>
<comment type="caution">
    <text evidence="2">The sequence shown here is derived from an EMBL/GenBank/DDBJ whole genome shotgun (WGS) entry which is preliminary data.</text>
</comment>
<gene>
    <name evidence="2" type="ORF">Ae201684_010574</name>
</gene>
<feature type="region of interest" description="Disordered" evidence="1">
    <location>
        <begin position="94"/>
        <end position="128"/>
    </location>
</feature>
<evidence type="ECO:0000313" key="3">
    <source>
        <dbReference type="Proteomes" id="UP000481153"/>
    </source>
</evidence>
<name>A0A6G0WXQ3_9STRA</name>
<dbReference type="AlphaFoldDB" id="A0A6G0WXQ3"/>
<feature type="compositionally biased region" description="Basic and acidic residues" evidence="1">
    <location>
        <begin position="100"/>
        <end position="109"/>
    </location>
</feature>
<sequence>MERKTLGERSFSHIYTRRTMADVGYGFFPTGQEVFAGIKWIKEHPMVVTAAAVGATALSIVTYWRAAKDDDDEERHKQHVVSWCDIHVKVNAARPGTAPNEDHVNDPNNRRQHGSTNSNSSSSSDTSDTLVQEFRALDVQRKEAEDTRVDMDPSTLHNASPQWGWYVAITPPRDFVSPGLPRAVTDPREMMPTMSSLGLKRTQSARLR</sequence>
<reference evidence="2 3" key="1">
    <citation type="submission" date="2019-07" db="EMBL/GenBank/DDBJ databases">
        <title>Genomics analysis of Aphanomyces spp. identifies a new class of oomycete effector associated with host adaptation.</title>
        <authorList>
            <person name="Gaulin E."/>
        </authorList>
    </citation>
    <scope>NUCLEOTIDE SEQUENCE [LARGE SCALE GENOMIC DNA]</scope>
    <source>
        <strain evidence="2 3">ATCC 201684</strain>
    </source>
</reference>
<dbReference type="VEuPathDB" id="FungiDB:AeMF1_000319"/>
<dbReference type="EMBL" id="VJMJ01000135">
    <property type="protein sequence ID" value="KAF0732283.1"/>
    <property type="molecule type" value="Genomic_DNA"/>
</dbReference>
<protein>
    <submittedName>
        <fullName evidence="2">Uncharacterized protein</fullName>
    </submittedName>
</protein>
<evidence type="ECO:0000256" key="1">
    <source>
        <dbReference type="SAM" id="MobiDB-lite"/>
    </source>
</evidence>